<dbReference type="EMBL" id="WUQX01000001">
    <property type="protein sequence ID" value="MXP76520.1"/>
    <property type="molecule type" value="Genomic_DNA"/>
</dbReference>
<evidence type="ECO:0000313" key="2">
    <source>
        <dbReference type="Proteomes" id="UP000460412"/>
    </source>
</evidence>
<organism evidence="1 2">
    <name type="scientific">Sporofaciens musculi</name>
    <dbReference type="NCBI Taxonomy" id="2681861"/>
    <lineage>
        <taxon>Bacteria</taxon>
        <taxon>Bacillati</taxon>
        <taxon>Bacillota</taxon>
        <taxon>Clostridia</taxon>
        <taxon>Lachnospirales</taxon>
        <taxon>Lachnospiraceae</taxon>
        <taxon>Sporofaciens</taxon>
    </lineage>
</organism>
<dbReference type="RefSeq" id="WP_159751650.1">
    <property type="nucleotide sequence ID" value="NZ_WUQX01000001.1"/>
</dbReference>
<sequence length="50" mass="5621">MPKYARKAASGRFAVLPVSNDFYLHISNKEWVDNLLKKSILVQGGFAPNK</sequence>
<gene>
    <name evidence="1" type="ORF">GN277_14300</name>
</gene>
<accession>A0A7X3MHT0</accession>
<dbReference type="AlphaFoldDB" id="A0A7X3MHT0"/>
<comment type="caution">
    <text evidence="1">The sequence shown here is derived from an EMBL/GenBank/DDBJ whole genome shotgun (WGS) entry which is preliminary data.</text>
</comment>
<protein>
    <submittedName>
        <fullName evidence="1">Uncharacterized protein</fullName>
    </submittedName>
</protein>
<name>A0A7X3MHT0_9FIRM</name>
<proteinExistence type="predicted"/>
<evidence type="ECO:0000313" key="1">
    <source>
        <dbReference type="EMBL" id="MXP76520.1"/>
    </source>
</evidence>
<dbReference type="Proteomes" id="UP000460412">
    <property type="component" value="Unassembled WGS sequence"/>
</dbReference>
<reference evidence="1 2" key="1">
    <citation type="submission" date="2019-12" db="EMBL/GenBank/DDBJ databases">
        <title>Sporaefaciens musculi gen. nov., sp. nov., a novel bacterium isolated from the caecum of an obese mouse.</title>
        <authorList>
            <person name="Rasmussen T.S."/>
            <person name="Streidl T."/>
            <person name="Hitch T.C.A."/>
            <person name="Wortmann E."/>
            <person name="Deptula P."/>
            <person name="Hansen M."/>
            <person name="Nielsen D.S."/>
            <person name="Clavel T."/>
            <person name="Vogensen F.K."/>
        </authorList>
    </citation>
    <scope>NUCLEOTIDE SEQUENCE [LARGE SCALE GENOMIC DNA]</scope>
    <source>
        <strain evidence="1 2">WCA-9-b2</strain>
    </source>
</reference>
<keyword evidence="2" id="KW-1185">Reference proteome</keyword>